<evidence type="ECO:0000256" key="1">
    <source>
        <dbReference type="SAM" id="MobiDB-lite"/>
    </source>
</evidence>
<dbReference type="SUPFAM" id="SSF101738">
    <property type="entry name" value="SspB-like"/>
    <property type="match status" value="1"/>
</dbReference>
<keyword evidence="3" id="KW-1185">Reference proteome</keyword>
<dbReference type="InterPro" id="IPR036760">
    <property type="entry name" value="SspB-like_sf"/>
</dbReference>
<dbReference type="AlphaFoldDB" id="A0A916WPC6"/>
<reference evidence="2" key="1">
    <citation type="journal article" date="2014" name="Int. J. Syst. Evol. Microbiol.">
        <title>Complete genome sequence of Corynebacterium casei LMG S-19264T (=DSM 44701T), isolated from a smear-ripened cheese.</title>
        <authorList>
            <consortium name="US DOE Joint Genome Institute (JGI-PGF)"/>
            <person name="Walter F."/>
            <person name="Albersmeier A."/>
            <person name="Kalinowski J."/>
            <person name="Ruckert C."/>
        </authorList>
    </citation>
    <scope>NUCLEOTIDE SEQUENCE</scope>
    <source>
        <strain evidence="2">CGMCC 1.15330</strain>
    </source>
</reference>
<reference evidence="2" key="2">
    <citation type="submission" date="2020-09" db="EMBL/GenBank/DDBJ databases">
        <authorList>
            <person name="Sun Q."/>
            <person name="Zhou Y."/>
        </authorList>
    </citation>
    <scope>NUCLEOTIDE SEQUENCE</scope>
    <source>
        <strain evidence="2">CGMCC 1.15330</strain>
    </source>
</reference>
<dbReference type="Gene3D" id="2.30.30.220">
    <property type="entry name" value="SspB-like"/>
    <property type="match status" value="1"/>
</dbReference>
<dbReference type="Pfam" id="PF04386">
    <property type="entry name" value="SspB"/>
    <property type="match status" value="1"/>
</dbReference>
<gene>
    <name evidence="2" type="ORF">GCM10011380_03160</name>
</gene>
<dbReference type="EMBL" id="BMIH01000001">
    <property type="protein sequence ID" value="GGB17035.1"/>
    <property type="molecule type" value="Genomic_DNA"/>
</dbReference>
<accession>A0A916WPC6</accession>
<proteinExistence type="predicted"/>
<dbReference type="Proteomes" id="UP000623067">
    <property type="component" value="Unassembled WGS sequence"/>
</dbReference>
<comment type="caution">
    <text evidence="2">The sequence shown here is derived from an EMBL/GenBank/DDBJ whole genome shotgun (WGS) entry which is preliminary data.</text>
</comment>
<sequence length="203" mass="22602">MTAICVSLVFRVIVAVRMPRSIALSTRHAILTLRGGHAYPRDMSDGLPDSLIPYDEIVAEVLRAVVGRVLGQVADAGGLPGDHHFYITFKTRAPGVDIPQRLIERFPDEMTIVLQNRYWDLVVDERRFSVGLSFNQVPSKLVIPYSAITGFHDPAVNFELRFPAQEELDEAPEPHEEAENDGPVAQPVEDGSNVVSVDFKRKK</sequence>
<dbReference type="InterPro" id="IPR007481">
    <property type="entry name" value="SspB"/>
</dbReference>
<name>A0A916WPC6_9SPHN</name>
<evidence type="ECO:0000313" key="3">
    <source>
        <dbReference type="Proteomes" id="UP000623067"/>
    </source>
</evidence>
<organism evidence="2 3">
    <name type="scientific">Sphingomonas metalli</name>
    <dbReference type="NCBI Taxonomy" id="1779358"/>
    <lineage>
        <taxon>Bacteria</taxon>
        <taxon>Pseudomonadati</taxon>
        <taxon>Pseudomonadota</taxon>
        <taxon>Alphaproteobacteria</taxon>
        <taxon>Sphingomonadales</taxon>
        <taxon>Sphingomonadaceae</taxon>
        <taxon>Sphingomonas</taxon>
    </lineage>
</organism>
<evidence type="ECO:0008006" key="4">
    <source>
        <dbReference type="Google" id="ProtNLM"/>
    </source>
</evidence>
<protein>
    <recommendedName>
        <fullName evidence="4">Stringent starvation protein B</fullName>
    </recommendedName>
</protein>
<feature type="region of interest" description="Disordered" evidence="1">
    <location>
        <begin position="164"/>
        <end position="203"/>
    </location>
</feature>
<evidence type="ECO:0000313" key="2">
    <source>
        <dbReference type="EMBL" id="GGB17035.1"/>
    </source>
</evidence>